<dbReference type="EMBL" id="WSZK01000005">
    <property type="protein sequence ID" value="MWG33172.1"/>
    <property type="molecule type" value="Genomic_DNA"/>
</dbReference>
<sequence>MGLRTRFRSLGRPVQVVLGVFLGLLFLLGAVMGTAVLGSFVLGVGDSSESTTNPPRVQFDYRTTDGGETLEITHGGGQSIDVGTLHLVVDGEPRAWEGAADGHVDVGDSTTTSASSGATVTVVWETSNAYAVLGSITLQ</sequence>
<dbReference type="Pfam" id="PF07790">
    <property type="entry name" value="Pilin_N"/>
    <property type="match status" value="1"/>
</dbReference>
<dbReference type="InterPro" id="IPR012859">
    <property type="entry name" value="Pilin_N_archaeal"/>
</dbReference>
<reference evidence="2 3" key="1">
    <citation type="submission" date="2019-12" db="EMBL/GenBank/DDBJ databases">
        <title>Halocatena pleomorpha gen. nov. sp. nov., an extremely halophilic archaeon of family Halobacteriaceae isolated from saltpan soil.</title>
        <authorList>
            <person name="Pal Y."/>
            <person name="Verma A."/>
            <person name="Krishnamurthi S."/>
            <person name="Kumar P."/>
        </authorList>
    </citation>
    <scope>NUCLEOTIDE SEQUENCE [LARGE SCALE GENOMIC DNA]</scope>
    <source>
        <strain evidence="2 3">JCM 16495</strain>
    </source>
</reference>
<evidence type="ECO:0000313" key="2">
    <source>
        <dbReference type="EMBL" id="MWG33172.1"/>
    </source>
</evidence>
<comment type="caution">
    <text evidence="2">The sequence shown here is derived from an EMBL/GenBank/DDBJ whole genome shotgun (WGS) entry which is preliminary data.</text>
</comment>
<name>A0A6B0GED3_9EURY</name>
<dbReference type="AlphaFoldDB" id="A0A6B0GED3"/>
<organism evidence="2 3">
    <name type="scientific">Halomarina oriensis</name>
    <dbReference type="NCBI Taxonomy" id="671145"/>
    <lineage>
        <taxon>Archaea</taxon>
        <taxon>Methanobacteriati</taxon>
        <taxon>Methanobacteriota</taxon>
        <taxon>Stenosarchaea group</taxon>
        <taxon>Halobacteria</taxon>
        <taxon>Halobacteriales</taxon>
        <taxon>Natronomonadaceae</taxon>
        <taxon>Halomarina</taxon>
    </lineage>
</organism>
<accession>A0A6B0GED3</accession>
<dbReference type="RefSeq" id="WP_158202907.1">
    <property type="nucleotide sequence ID" value="NZ_WSZK01000005.1"/>
</dbReference>
<evidence type="ECO:0000313" key="3">
    <source>
        <dbReference type="Proteomes" id="UP000451471"/>
    </source>
</evidence>
<keyword evidence="3" id="KW-1185">Reference proteome</keyword>
<dbReference type="OrthoDB" id="118020at2157"/>
<proteinExistence type="predicted"/>
<gene>
    <name evidence="2" type="ORF">GQS65_01485</name>
</gene>
<protein>
    <submittedName>
        <fullName evidence="2">Type IV pilin</fullName>
    </submittedName>
</protein>
<feature type="domain" description="Archaeal Type IV pilin N-terminal" evidence="1">
    <location>
        <begin position="31"/>
        <end position="92"/>
    </location>
</feature>
<dbReference type="Proteomes" id="UP000451471">
    <property type="component" value="Unassembled WGS sequence"/>
</dbReference>
<evidence type="ECO:0000259" key="1">
    <source>
        <dbReference type="Pfam" id="PF07790"/>
    </source>
</evidence>